<gene>
    <name evidence="2" type="ORF">HM131_01100</name>
</gene>
<protein>
    <submittedName>
        <fullName evidence="2">Uncharacterized protein</fullName>
    </submittedName>
</protein>
<name>A0A1W5ZQF0_9BACI</name>
<reference evidence="2 3" key="1">
    <citation type="submission" date="2017-04" db="EMBL/GenBank/DDBJ databases">
        <title>The whole genome sequencing and assembly of Halobacillus mangrovi strain.</title>
        <authorList>
            <person name="Lee S.-J."/>
            <person name="Park M.-K."/>
            <person name="Kim J.-Y."/>
            <person name="Lee Y.-J."/>
            <person name="Yi H."/>
            <person name="Bahn Y.-S."/>
            <person name="Kim J.F."/>
            <person name="Lee D.-W."/>
        </authorList>
    </citation>
    <scope>NUCLEOTIDE SEQUENCE [LARGE SCALE GENOMIC DNA]</scope>
    <source>
        <strain evidence="2 3">KTB 131</strain>
    </source>
</reference>
<organism evidence="2 3">
    <name type="scientific">Halobacillus mangrovi</name>
    <dbReference type="NCBI Taxonomy" id="402384"/>
    <lineage>
        <taxon>Bacteria</taxon>
        <taxon>Bacillati</taxon>
        <taxon>Bacillota</taxon>
        <taxon>Bacilli</taxon>
        <taxon>Bacillales</taxon>
        <taxon>Bacillaceae</taxon>
        <taxon>Halobacillus</taxon>
    </lineage>
</organism>
<feature type="transmembrane region" description="Helical" evidence="1">
    <location>
        <begin position="6"/>
        <end position="26"/>
    </location>
</feature>
<dbReference type="RefSeq" id="WP_085027104.1">
    <property type="nucleotide sequence ID" value="NZ_CP020772.1"/>
</dbReference>
<evidence type="ECO:0000256" key="1">
    <source>
        <dbReference type="SAM" id="Phobius"/>
    </source>
</evidence>
<keyword evidence="1" id="KW-0472">Membrane</keyword>
<dbReference type="AlphaFoldDB" id="A0A1W5ZQF0"/>
<accession>A0A1W5ZQF0</accession>
<evidence type="ECO:0000313" key="2">
    <source>
        <dbReference type="EMBL" id="ARI75507.1"/>
    </source>
</evidence>
<proteinExistence type="predicted"/>
<dbReference type="STRING" id="402384.HM131_01100"/>
<dbReference type="EMBL" id="CP020772">
    <property type="protein sequence ID" value="ARI75507.1"/>
    <property type="molecule type" value="Genomic_DNA"/>
</dbReference>
<keyword evidence="1" id="KW-1133">Transmembrane helix</keyword>
<sequence>MKKFCIYGSALIIGVIVLGFSINYWGYSDSSKVSTSENIKPSDEEEITNKETRRNNLLSILKTTLKVVNQSF</sequence>
<keyword evidence="3" id="KW-1185">Reference proteome</keyword>
<evidence type="ECO:0000313" key="3">
    <source>
        <dbReference type="Proteomes" id="UP000192527"/>
    </source>
</evidence>
<keyword evidence="1" id="KW-0812">Transmembrane</keyword>
<dbReference type="KEGG" id="hmn:HM131_01100"/>
<dbReference type="Proteomes" id="UP000192527">
    <property type="component" value="Chromosome"/>
</dbReference>